<evidence type="ECO:0000313" key="3">
    <source>
        <dbReference type="EMBL" id="APA97236.1"/>
    </source>
</evidence>
<dbReference type="InterPro" id="IPR024466">
    <property type="entry name" value="CHP02679_N"/>
</dbReference>
<accession>A0ABC8ASM3</accession>
<dbReference type="Pfam" id="PF11796">
    <property type="entry name" value="DUF3323"/>
    <property type="match status" value="1"/>
</dbReference>
<dbReference type="Pfam" id="PF09664">
    <property type="entry name" value="DUF2399"/>
    <property type="match status" value="1"/>
</dbReference>
<organism evidence="3 4">
    <name type="scientific">Nocardia seriolae</name>
    <dbReference type="NCBI Taxonomy" id="37332"/>
    <lineage>
        <taxon>Bacteria</taxon>
        <taxon>Bacillati</taxon>
        <taxon>Actinomycetota</taxon>
        <taxon>Actinomycetes</taxon>
        <taxon>Mycobacteriales</taxon>
        <taxon>Nocardiaceae</taxon>
        <taxon>Nocardia</taxon>
    </lineage>
</organism>
<dbReference type="AlphaFoldDB" id="A0ABC8ASM3"/>
<feature type="domain" description="DUF2399" evidence="1">
    <location>
        <begin position="253"/>
        <end position="400"/>
    </location>
</feature>
<dbReference type="InterPro" id="IPR013495">
    <property type="entry name" value="CHP02679"/>
</dbReference>
<protein>
    <recommendedName>
        <fullName evidence="5">TIGR02679 family protein</fullName>
    </recommendedName>
</protein>
<dbReference type="EMBL" id="CP017839">
    <property type="protein sequence ID" value="APA97236.1"/>
    <property type="molecule type" value="Genomic_DNA"/>
</dbReference>
<evidence type="ECO:0000313" key="4">
    <source>
        <dbReference type="Proteomes" id="UP000180166"/>
    </source>
</evidence>
<dbReference type="NCBIfam" id="TIGR02679">
    <property type="entry name" value="TIGR02679 family protein"/>
    <property type="match status" value="1"/>
</dbReference>
<proteinExistence type="predicted"/>
<sequence>MTDHLLSSLPADLAPLWRELHRRMTVGRPVVKVVVGPLDSAQRAAIADFFGMSRLPGEHLRIAVTEVESVVREVTGMSLREVLERLLGPIGDRGSDIRHADADRKELWEWLLEHEVVRGQPALGEWARATRRTGVFGGSVARTRIELERVLTVLRELPSAGTPLPVFADAVLGDPHALDEDRRLHGLVVRALAAVYGIDPPSNRAQVRLLWDRAGLTDDELSSSVLVAGLAVGGHGVAARVLNVCAETGVAASLTLQQVRASQRLEHVPPRVWVVENPSVLALALTRFGDRCPPLVCTSGWPRGAAVSLLRQLAAAGAELHYHGDFDGEGLRIAAHVVARVGAIPWRMNSAAYLATVGGDAPPVGRVSPVPWDPELSGHLLATGKSVPEERVAPGLLDELARTVARD</sequence>
<evidence type="ECO:0000259" key="1">
    <source>
        <dbReference type="Pfam" id="PF09664"/>
    </source>
</evidence>
<feature type="domain" description="Conserved hypothetical protein CHP02679 N terminus" evidence="2">
    <location>
        <begin position="33"/>
        <end position="231"/>
    </location>
</feature>
<dbReference type="KEGG" id="nsr:NS506_03183"/>
<dbReference type="RefSeq" id="WP_071343909.1">
    <property type="nucleotide sequence ID" value="NZ_CP017839.1"/>
</dbReference>
<dbReference type="InterPro" id="IPR024465">
    <property type="entry name" value="DUF2399"/>
</dbReference>
<dbReference type="Proteomes" id="UP000180166">
    <property type="component" value="Chromosome"/>
</dbReference>
<reference evidence="3 4" key="1">
    <citation type="submission" date="2016-10" db="EMBL/GenBank/DDBJ databases">
        <title>Genome sequence of Nocardia seriolae strain EM150506, isolated from Anguila japonica.</title>
        <authorList>
            <person name="Han H.-J."/>
        </authorList>
    </citation>
    <scope>NUCLEOTIDE SEQUENCE [LARGE SCALE GENOMIC DNA]</scope>
    <source>
        <strain evidence="3 4">EM150506</strain>
    </source>
</reference>
<evidence type="ECO:0000259" key="2">
    <source>
        <dbReference type="Pfam" id="PF11796"/>
    </source>
</evidence>
<gene>
    <name evidence="3" type="ORF">NS506_03183</name>
</gene>
<name>A0ABC8ASM3_9NOCA</name>
<evidence type="ECO:0008006" key="5">
    <source>
        <dbReference type="Google" id="ProtNLM"/>
    </source>
</evidence>